<keyword evidence="10" id="KW-1185">Reference proteome</keyword>
<organism evidence="10 11">
    <name type="scientific">Chrysochloris asiatica</name>
    <name type="common">Cape golden mole</name>
    <dbReference type="NCBI Taxonomy" id="185453"/>
    <lineage>
        <taxon>Eukaryota</taxon>
        <taxon>Metazoa</taxon>
        <taxon>Chordata</taxon>
        <taxon>Craniata</taxon>
        <taxon>Vertebrata</taxon>
        <taxon>Euteleostomi</taxon>
        <taxon>Mammalia</taxon>
        <taxon>Eutheria</taxon>
        <taxon>Afrotheria</taxon>
        <taxon>Chrysochloridae</taxon>
        <taxon>Chrysochlorinae</taxon>
        <taxon>Chrysochloris</taxon>
    </lineage>
</organism>
<gene>
    <name evidence="11" type="primary">DEFB118</name>
</gene>
<evidence type="ECO:0000256" key="6">
    <source>
        <dbReference type="ARBA" id="ARBA00022940"/>
    </source>
</evidence>
<feature type="signal peptide" evidence="9">
    <location>
        <begin position="1"/>
        <end position="22"/>
    </location>
</feature>
<evidence type="ECO:0000256" key="1">
    <source>
        <dbReference type="ARBA" id="ARBA00004613"/>
    </source>
</evidence>
<evidence type="ECO:0000256" key="5">
    <source>
        <dbReference type="ARBA" id="ARBA00022729"/>
    </source>
</evidence>
<comment type="similarity">
    <text evidence="2">Belongs to the beta-defensin family.</text>
</comment>
<dbReference type="AlphaFoldDB" id="A0A9B0WN03"/>
<dbReference type="RefSeq" id="XP_006860837.1">
    <property type="nucleotide sequence ID" value="XM_006860775.1"/>
</dbReference>
<dbReference type="InterPro" id="IPR050544">
    <property type="entry name" value="Beta-defensin"/>
</dbReference>
<feature type="chain" id="PRO_5038788954" evidence="9">
    <location>
        <begin position="23"/>
        <end position="98"/>
    </location>
</feature>
<evidence type="ECO:0000256" key="7">
    <source>
        <dbReference type="ARBA" id="ARBA00023022"/>
    </source>
</evidence>
<keyword evidence="7" id="KW-0044">Antibiotic</keyword>
<evidence type="ECO:0000313" key="11">
    <source>
        <dbReference type="RefSeq" id="XP_006860837.1"/>
    </source>
</evidence>
<name>A0A9B0WN03_CHRAS</name>
<dbReference type="GO" id="GO:0005576">
    <property type="term" value="C:extracellular region"/>
    <property type="evidence" value="ECO:0007669"/>
    <property type="project" value="UniProtKB-SubCell"/>
</dbReference>
<keyword evidence="3" id="KW-0964">Secreted</keyword>
<dbReference type="PANTHER" id="PTHR15001">
    <property type="entry name" value="BETA-DEFENSIN 123-RELATED"/>
    <property type="match status" value="1"/>
</dbReference>
<keyword evidence="6" id="KW-0211">Defensin</keyword>
<dbReference type="GeneID" id="102825464"/>
<evidence type="ECO:0000256" key="3">
    <source>
        <dbReference type="ARBA" id="ARBA00022525"/>
    </source>
</evidence>
<comment type="subcellular location">
    <subcellularLocation>
        <location evidence="1">Secreted</location>
    </subcellularLocation>
</comment>
<dbReference type="CTD" id="117285"/>
<dbReference type="GO" id="GO:0042742">
    <property type="term" value="P:defense response to bacterium"/>
    <property type="evidence" value="ECO:0007669"/>
    <property type="project" value="UniProtKB-KW"/>
</dbReference>
<dbReference type="Proteomes" id="UP000504623">
    <property type="component" value="Unplaced"/>
</dbReference>
<dbReference type="PANTHER" id="PTHR15001:SF7">
    <property type="entry name" value="DEFENSIN BETA 118"/>
    <property type="match status" value="1"/>
</dbReference>
<keyword evidence="5 9" id="KW-0732">Signal</keyword>
<proteinExistence type="inferred from homology"/>
<keyword evidence="4" id="KW-0929">Antimicrobial</keyword>
<keyword evidence="8" id="KW-1015">Disulfide bond</keyword>
<evidence type="ECO:0000256" key="2">
    <source>
        <dbReference type="ARBA" id="ARBA00007371"/>
    </source>
</evidence>
<reference evidence="11" key="1">
    <citation type="submission" date="2025-08" db="UniProtKB">
        <authorList>
            <consortium name="RefSeq"/>
        </authorList>
    </citation>
    <scope>IDENTIFICATION</scope>
    <source>
        <tissue evidence="11">Spleen</tissue>
    </source>
</reference>
<evidence type="ECO:0000256" key="9">
    <source>
        <dbReference type="SAM" id="SignalP"/>
    </source>
</evidence>
<protein>
    <submittedName>
        <fullName evidence="11">Beta-defensin 118</fullName>
    </submittedName>
</protein>
<accession>A0A9B0WN03</accession>
<evidence type="ECO:0000256" key="8">
    <source>
        <dbReference type="ARBA" id="ARBA00023157"/>
    </source>
</evidence>
<sequence length="98" mass="11284">MKLLFLTLAALMFLPLVIPAYAGRKKCIHRGHCRKHCKYNEVPKTTCKNSEVCCIRHKKVFWKIKPELTTIPAKTTMGVIETTLPQTVYSTILSKHRE</sequence>
<evidence type="ECO:0000313" key="10">
    <source>
        <dbReference type="Proteomes" id="UP000504623"/>
    </source>
</evidence>
<evidence type="ECO:0000256" key="4">
    <source>
        <dbReference type="ARBA" id="ARBA00022529"/>
    </source>
</evidence>